<dbReference type="PROSITE" id="PS00867">
    <property type="entry name" value="CPSASE_2"/>
    <property type="match status" value="1"/>
</dbReference>
<dbReference type="SUPFAM" id="SSF51230">
    <property type="entry name" value="Single hybrid motif"/>
    <property type="match status" value="1"/>
</dbReference>
<evidence type="ECO:0000259" key="16">
    <source>
        <dbReference type="PROSITE" id="PS50968"/>
    </source>
</evidence>
<dbReference type="GO" id="GO:0006633">
    <property type="term" value="P:fatty acid biosynthetic process"/>
    <property type="evidence" value="ECO:0007669"/>
    <property type="project" value="UniProtKB-KW"/>
</dbReference>
<keyword evidence="12" id="KW-0511">Multifunctional enzyme</keyword>
<evidence type="ECO:0000313" key="20">
    <source>
        <dbReference type="Proteomes" id="UP000076078"/>
    </source>
</evidence>
<dbReference type="Gene3D" id="2.40.50.100">
    <property type="match status" value="1"/>
</dbReference>
<dbReference type="Pfam" id="PF08326">
    <property type="entry name" value="ACC_central"/>
    <property type="match status" value="1"/>
</dbReference>
<protein>
    <submittedName>
        <fullName evidence="19">Acetyl-CoA carboxylase</fullName>
    </submittedName>
</protein>
<keyword evidence="4" id="KW-0444">Lipid biosynthesis</keyword>
<dbReference type="InParanoid" id="A0A151ZIF8"/>
<dbReference type="FunFam" id="2.40.50.100:FF:000005">
    <property type="entry name" value="Acetyl-CoA carboxylase 1"/>
    <property type="match status" value="1"/>
</dbReference>
<keyword evidence="9" id="KW-0443">Lipid metabolism</keyword>
<comment type="catalytic activity">
    <reaction evidence="14">
        <text>N(6)-biotinyl-L-lysyl-[protein] + hydrogencarbonate + ATP = N(6)-carboxybiotinyl-L-lysyl-[protein] + ADP + phosphate + H(+)</text>
        <dbReference type="Rhea" id="RHEA:13501"/>
        <dbReference type="Rhea" id="RHEA-COMP:10505"/>
        <dbReference type="Rhea" id="RHEA-COMP:10506"/>
        <dbReference type="ChEBI" id="CHEBI:15378"/>
        <dbReference type="ChEBI" id="CHEBI:17544"/>
        <dbReference type="ChEBI" id="CHEBI:30616"/>
        <dbReference type="ChEBI" id="CHEBI:43474"/>
        <dbReference type="ChEBI" id="CHEBI:83144"/>
        <dbReference type="ChEBI" id="CHEBI:83145"/>
        <dbReference type="ChEBI" id="CHEBI:456216"/>
        <dbReference type="EC" id="6.3.4.14"/>
    </reaction>
</comment>
<dbReference type="SMART" id="SM00878">
    <property type="entry name" value="Biotin_carb_C"/>
    <property type="match status" value="1"/>
</dbReference>
<dbReference type="FunFam" id="3.40.50.20:FF:000005">
    <property type="entry name" value="acetyl-CoA carboxylase isoform X2"/>
    <property type="match status" value="1"/>
</dbReference>
<evidence type="ECO:0000256" key="7">
    <source>
        <dbReference type="ARBA" id="ARBA00022832"/>
    </source>
</evidence>
<dbReference type="PROSITE" id="PS50975">
    <property type="entry name" value="ATP_GRASP"/>
    <property type="match status" value="1"/>
</dbReference>
<dbReference type="InterPro" id="IPR005479">
    <property type="entry name" value="CPAse_ATP-bd"/>
</dbReference>
<evidence type="ECO:0000256" key="5">
    <source>
        <dbReference type="ARBA" id="ARBA00022598"/>
    </source>
</evidence>
<dbReference type="InterPro" id="IPR000089">
    <property type="entry name" value="Biotin_lipoyl"/>
</dbReference>
<evidence type="ECO:0000256" key="14">
    <source>
        <dbReference type="ARBA" id="ARBA00048600"/>
    </source>
</evidence>
<keyword evidence="10" id="KW-0275">Fatty acid biosynthesis</keyword>
<feature type="domain" description="ATP-grasp" evidence="17">
    <location>
        <begin position="166"/>
        <end position="360"/>
    </location>
</feature>
<gene>
    <name evidence="19" type="ORF">DLAC_05162</name>
</gene>
<dbReference type="InterPro" id="IPR016185">
    <property type="entry name" value="PreATP-grasp_dom_sf"/>
</dbReference>
<evidence type="ECO:0000256" key="12">
    <source>
        <dbReference type="ARBA" id="ARBA00023268"/>
    </source>
</evidence>
<evidence type="ECO:0000256" key="1">
    <source>
        <dbReference type="ARBA" id="ARBA00001936"/>
    </source>
</evidence>
<dbReference type="PANTHER" id="PTHR45728:SF3">
    <property type="entry name" value="ACETYL-COA CARBOXYLASE"/>
    <property type="match status" value="1"/>
</dbReference>
<dbReference type="GO" id="GO:0003989">
    <property type="term" value="F:acetyl-CoA carboxylase activity"/>
    <property type="evidence" value="ECO:0007669"/>
    <property type="project" value="UniProtKB-EC"/>
</dbReference>
<keyword evidence="5" id="KW-0436">Ligase</keyword>
<keyword evidence="8 15" id="KW-0067">ATP-binding</keyword>
<dbReference type="InterPro" id="IPR049074">
    <property type="entry name" value="ACCA_BT"/>
</dbReference>
<evidence type="ECO:0000256" key="2">
    <source>
        <dbReference type="ARBA" id="ARBA00001953"/>
    </source>
</evidence>
<evidence type="ECO:0000256" key="9">
    <source>
        <dbReference type="ARBA" id="ARBA00023098"/>
    </source>
</evidence>
<comment type="pathway">
    <text evidence="3">Lipid metabolism; malonyl-CoA biosynthesis; malonyl-CoA from acetyl-CoA: step 1/1.</text>
</comment>
<dbReference type="Gene3D" id="3.90.1770.10">
    <property type="entry name" value="PreATP-grasp domain"/>
    <property type="match status" value="1"/>
</dbReference>
<feature type="domain" description="Lipoyl-binding" evidence="16">
    <location>
        <begin position="642"/>
        <end position="716"/>
    </location>
</feature>
<dbReference type="FunFam" id="3.30.1490.20:FF:000003">
    <property type="entry name" value="acetyl-CoA carboxylase isoform X1"/>
    <property type="match status" value="1"/>
</dbReference>
<dbReference type="GO" id="GO:0005524">
    <property type="term" value="F:ATP binding"/>
    <property type="evidence" value="ECO:0007669"/>
    <property type="project" value="UniProtKB-UniRule"/>
</dbReference>
<dbReference type="InterPro" id="IPR013815">
    <property type="entry name" value="ATP_grasp_subdomain_1"/>
</dbReference>
<evidence type="ECO:0000256" key="10">
    <source>
        <dbReference type="ARBA" id="ARBA00023160"/>
    </source>
</evidence>
<dbReference type="PROSITE" id="PS50979">
    <property type="entry name" value="BC"/>
    <property type="match status" value="1"/>
</dbReference>
<dbReference type="InterPro" id="IPR005482">
    <property type="entry name" value="Biotin_COase_C"/>
</dbReference>
<evidence type="ECO:0000256" key="8">
    <source>
        <dbReference type="ARBA" id="ARBA00022840"/>
    </source>
</evidence>
<dbReference type="Gene3D" id="3.30.470.20">
    <property type="entry name" value="ATP-grasp fold, B domain"/>
    <property type="match status" value="1"/>
</dbReference>
<dbReference type="InterPro" id="IPR011764">
    <property type="entry name" value="Biotin_carboxylation_dom"/>
</dbReference>
<organism evidence="19 20">
    <name type="scientific">Tieghemostelium lacteum</name>
    <name type="common">Slime mold</name>
    <name type="synonym">Dictyostelium lacteum</name>
    <dbReference type="NCBI Taxonomy" id="361077"/>
    <lineage>
        <taxon>Eukaryota</taxon>
        <taxon>Amoebozoa</taxon>
        <taxon>Evosea</taxon>
        <taxon>Eumycetozoa</taxon>
        <taxon>Dictyostelia</taxon>
        <taxon>Dictyosteliales</taxon>
        <taxon>Raperosteliaceae</taxon>
        <taxon>Tieghemostelium</taxon>
    </lineage>
</organism>
<evidence type="ECO:0000259" key="17">
    <source>
        <dbReference type="PROSITE" id="PS50975"/>
    </source>
</evidence>
<dbReference type="InterPro" id="IPR011761">
    <property type="entry name" value="ATP-grasp"/>
</dbReference>
<evidence type="ECO:0000256" key="3">
    <source>
        <dbReference type="ARBA" id="ARBA00004956"/>
    </source>
</evidence>
<dbReference type="PANTHER" id="PTHR45728">
    <property type="entry name" value="ACETYL-COA CARBOXYLASE, ISOFORM A"/>
    <property type="match status" value="1"/>
</dbReference>
<dbReference type="GO" id="GO:0005739">
    <property type="term" value="C:mitochondrion"/>
    <property type="evidence" value="ECO:0007669"/>
    <property type="project" value="TreeGrafter"/>
</dbReference>
<evidence type="ECO:0000313" key="19">
    <source>
        <dbReference type="EMBL" id="KYQ93772.1"/>
    </source>
</evidence>
<dbReference type="InterPro" id="IPR005481">
    <property type="entry name" value="BC-like_N"/>
</dbReference>
<dbReference type="Pfam" id="PF21385">
    <property type="entry name" value="ACCA_BT"/>
    <property type="match status" value="1"/>
</dbReference>
<dbReference type="InterPro" id="IPR011054">
    <property type="entry name" value="Rudment_hybrid_motif"/>
</dbReference>
<dbReference type="Pfam" id="PF02785">
    <property type="entry name" value="Biotin_carb_C"/>
    <property type="match status" value="1"/>
</dbReference>
<proteinExistence type="predicted"/>
<dbReference type="InterPro" id="IPR049076">
    <property type="entry name" value="ACCA"/>
</dbReference>
<dbReference type="SUPFAM" id="SSF56059">
    <property type="entry name" value="Glutathione synthetase ATP-binding domain-like"/>
    <property type="match status" value="1"/>
</dbReference>
<dbReference type="PROSITE" id="PS50968">
    <property type="entry name" value="BIOTINYL_LIPOYL"/>
    <property type="match status" value="1"/>
</dbReference>
<evidence type="ECO:0000256" key="4">
    <source>
        <dbReference type="ARBA" id="ARBA00022516"/>
    </source>
</evidence>
<dbReference type="GO" id="GO:0004075">
    <property type="term" value="F:biotin carboxylase activity"/>
    <property type="evidence" value="ECO:0007669"/>
    <property type="project" value="UniProtKB-EC"/>
</dbReference>
<dbReference type="InterPro" id="IPR001882">
    <property type="entry name" value="Biotin_BS"/>
</dbReference>
<evidence type="ECO:0000256" key="6">
    <source>
        <dbReference type="ARBA" id="ARBA00022741"/>
    </source>
</evidence>
<dbReference type="Gene3D" id="3.30.1490.20">
    <property type="entry name" value="ATP-grasp fold, A domain"/>
    <property type="match status" value="1"/>
</dbReference>
<dbReference type="Proteomes" id="UP000076078">
    <property type="component" value="Unassembled WGS sequence"/>
</dbReference>
<dbReference type="CDD" id="cd06850">
    <property type="entry name" value="biotinyl_domain"/>
    <property type="match status" value="1"/>
</dbReference>
<comment type="caution">
    <text evidence="19">The sequence shown here is derived from an EMBL/GenBank/DDBJ whole genome shotgun (WGS) entry which is preliminary data.</text>
</comment>
<comment type="catalytic activity">
    <reaction evidence="13">
        <text>hydrogencarbonate + acetyl-CoA + ATP = malonyl-CoA + ADP + phosphate + H(+)</text>
        <dbReference type="Rhea" id="RHEA:11308"/>
        <dbReference type="ChEBI" id="CHEBI:15378"/>
        <dbReference type="ChEBI" id="CHEBI:17544"/>
        <dbReference type="ChEBI" id="CHEBI:30616"/>
        <dbReference type="ChEBI" id="CHEBI:43474"/>
        <dbReference type="ChEBI" id="CHEBI:57288"/>
        <dbReference type="ChEBI" id="CHEBI:57384"/>
        <dbReference type="ChEBI" id="CHEBI:456216"/>
        <dbReference type="EC" id="6.4.1.2"/>
    </reaction>
</comment>
<dbReference type="OMA" id="CTEMITD"/>
<keyword evidence="20" id="KW-1185">Reference proteome</keyword>
<dbReference type="Pfam" id="PF00289">
    <property type="entry name" value="Biotin_carb_N"/>
    <property type="match status" value="1"/>
</dbReference>
<name>A0A151ZIF8_TIELA</name>
<dbReference type="InterPro" id="IPR011053">
    <property type="entry name" value="Single_hybrid_motif"/>
</dbReference>
<evidence type="ECO:0000256" key="11">
    <source>
        <dbReference type="ARBA" id="ARBA00023267"/>
    </source>
</evidence>
<dbReference type="InterPro" id="IPR013537">
    <property type="entry name" value="AcCoA_COase_cen"/>
</dbReference>
<dbReference type="AlphaFoldDB" id="A0A151ZIF8"/>
<comment type="cofactor">
    <cofactor evidence="1">
        <name>Mn(2+)</name>
        <dbReference type="ChEBI" id="CHEBI:29035"/>
    </cofactor>
</comment>
<feature type="domain" description="Biotin carboxylation" evidence="18">
    <location>
        <begin position="15"/>
        <end position="512"/>
    </location>
</feature>
<evidence type="ECO:0000256" key="13">
    <source>
        <dbReference type="ARBA" id="ARBA00048065"/>
    </source>
</evidence>
<dbReference type="SUPFAM" id="SSF52440">
    <property type="entry name" value="PreATP-grasp domain"/>
    <property type="match status" value="1"/>
</dbReference>
<dbReference type="Pfam" id="PF00364">
    <property type="entry name" value="Biotin_lipoyl"/>
    <property type="match status" value="1"/>
</dbReference>
<sequence length="883" mass="98567">MEIQNYIEKLGGKKVIEKILIANNGIAAVKAIRSVRKWAYSHFGNERAIRFVVMATPEDMRANAEYIRMADQIIEVPGGTNNNNYANVDIIVDFAERAGVQAVWAGWGHASENPRLPEMLSRTLTQISFIGPPSNAMQDLGDKIASTIVAQSASVQCVPWSGSGLTVEYSKTGIPQDIYRQATIATLEEAQKCAERVGFPAMIKASEGGGGKGIRKVLTMEDLPLAFRQVQNEVPGSPIFYMKLVQNARHLEVQIIADQYGEAISLNGRDCSVQRRHQKIIEEGPALAPTPQVWEEMQRAAVRLVKEVGYVGAGTVEYLFDCENNTYYFLELNPRLQVEHPVTEEITNVNLPSTQLQIAMGIPLYRIPDIRKYYNQQPFEDSKIDLNNYEIRIPPRGHTIAVRITGENPDEGFKPTSGQIHELTFRSTPNVWGYFSVSTKGGLHEYADSQFGHIFASGINREDARKAMVLGLKEISIRGDIRTPVEYIIHLLEMDDFKQNRIHTGWLDHLIHSKVKTQKPADNIVVLCGSIYKAYSIFQSRIEEFSHQVQCGQLPSLELLLNTAPIELIYNNIKYQFEVSRSSANSYLVCLKQDRTNYIESSIVSLSDGGLLIMLDQKTHVCYGREDVTGLTLSIDSKTCVFSQEYDPSILRTSSPGKLVRYLVGDGALVQKGTPYAEIEVMKMYMSLLVPEKGIIKFVLSEGSVMTAGSIIANLELGDSSAIQKSTLFSGSLPKMSSPTLVGTKPHQILNHTLSNIKMVMCGYESPNLQLLVDQLFQQIRNPQLPIYELKEALSIIQSRIPKSLCELIQKEIEQPPETFCGKTLYSQVSLYLNKLLLENETQSIQLQTVVRPVLDLAEKYHDGVNSSSITTIKSFFGGISSH</sequence>
<dbReference type="Pfam" id="PF02786">
    <property type="entry name" value="CPSase_L_D2"/>
    <property type="match status" value="1"/>
</dbReference>
<dbReference type="STRING" id="361077.A0A151ZIF8"/>
<dbReference type="EMBL" id="LODT01000025">
    <property type="protein sequence ID" value="KYQ93772.1"/>
    <property type="molecule type" value="Genomic_DNA"/>
</dbReference>
<dbReference type="GO" id="GO:0046872">
    <property type="term" value="F:metal ion binding"/>
    <property type="evidence" value="ECO:0007669"/>
    <property type="project" value="InterPro"/>
</dbReference>
<dbReference type="SUPFAM" id="SSF51246">
    <property type="entry name" value="Rudiment single hybrid motif"/>
    <property type="match status" value="1"/>
</dbReference>
<evidence type="ECO:0000259" key="18">
    <source>
        <dbReference type="PROSITE" id="PS50979"/>
    </source>
</evidence>
<keyword evidence="6 15" id="KW-0547">Nucleotide-binding</keyword>
<dbReference type="OrthoDB" id="14612at2759"/>
<reference evidence="19 20" key="1">
    <citation type="submission" date="2015-12" db="EMBL/GenBank/DDBJ databases">
        <title>Dictyostelia acquired genes for synthesis and detection of signals that induce cell-type specialization by lateral gene transfer from prokaryotes.</title>
        <authorList>
            <person name="Gloeckner G."/>
            <person name="Schaap P."/>
        </authorList>
    </citation>
    <scope>NUCLEOTIDE SEQUENCE [LARGE SCALE GENOMIC DNA]</scope>
    <source>
        <strain evidence="19 20">TK</strain>
    </source>
</reference>
<keyword evidence="11" id="KW-0092">Biotin</keyword>
<dbReference type="PROSITE" id="PS00188">
    <property type="entry name" value="BIOTIN"/>
    <property type="match status" value="1"/>
</dbReference>
<comment type="cofactor">
    <cofactor evidence="2">
        <name>biotin</name>
        <dbReference type="ChEBI" id="CHEBI:57586"/>
    </cofactor>
</comment>
<dbReference type="Gene3D" id="3.40.50.20">
    <property type="match status" value="1"/>
</dbReference>
<accession>A0A151ZIF8</accession>
<keyword evidence="7" id="KW-0276">Fatty acid metabolism</keyword>
<evidence type="ECO:0000256" key="15">
    <source>
        <dbReference type="PROSITE-ProRule" id="PRU00409"/>
    </source>
</evidence>